<evidence type="ECO:0000313" key="1">
    <source>
        <dbReference type="EMBL" id="KAK3711023.1"/>
    </source>
</evidence>
<evidence type="ECO:0000313" key="2">
    <source>
        <dbReference type="Proteomes" id="UP001283361"/>
    </source>
</evidence>
<organism evidence="1 2">
    <name type="scientific">Elysia crispata</name>
    <name type="common">lettuce slug</name>
    <dbReference type="NCBI Taxonomy" id="231223"/>
    <lineage>
        <taxon>Eukaryota</taxon>
        <taxon>Metazoa</taxon>
        <taxon>Spiralia</taxon>
        <taxon>Lophotrochozoa</taxon>
        <taxon>Mollusca</taxon>
        <taxon>Gastropoda</taxon>
        <taxon>Heterobranchia</taxon>
        <taxon>Euthyneura</taxon>
        <taxon>Panpulmonata</taxon>
        <taxon>Sacoglossa</taxon>
        <taxon>Placobranchoidea</taxon>
        <taxon>Plakobranchidae</taxon>
        <taxon>Elysia</taxon>
    </lineage>
</organism>
<dbReference type="AlphaFoldDB" id="A0AAE0XTM8"/>
<sequence length="76" mass="8401">MRTLSRKSDSLLSTMLVPTFLVKSPDSRTLTVSRVERGVVVTQSGARCCSNSNYDGHGLSRRFWSSHLTAERSAVL</sequence>
<reference evidence="1" key="1">
    <citation type="journal article" date="2023" name="G3 (Bethesda)">
        <title>A reference genome for the long-term kleptoplast-retaining sea slug Elysia crispata morphotype clarki.</title>
        <authorList>
            <person name="Eastman K.E."/>
            <person name="Pendleton A.L."/>
            <person name="Shaikh M.A."/>
            <person name="Suttiyut T."/>
            <person name="Ogas R."/>
            <person name="Tomko P."/>
            <person name="Gavelis G."/>
            <person name="Widhalm J.R."/>
            <person name="Wisecaver J.H."/>
        </authorList>
    </citation>
    <scope>NUCLEOTIDE SEQUENCE</scope>
    <source>
        <strain evidence="1">ECLA1</strain>
    </source>
</reference>
<comment type="caution">
    <text evidence="1">The sequence shown here is derived from an EMBL/GenBank/DDBJ whole genome shotgun (WGS) entry which is preliminary data.</text>
</comment>
<keyword evidence="2" id="KW-1185">Reference proteome</keyword>
<protein>
    <submittedName>
        <fullName evidence="1">Uncharacterized protein</fullName>
    </submittedName>
</protein>
<dbReference type="EMBL" id="JAWDGP010007625">
    <property type="protein sequence ID" value="KAK3711023.1"/>
    <property type="molecule type" value="Genomic_DNA"/>
</dbReference>
<accession>A0AAE0XTM8</accession>
<proteinExistence type="predicted"/>
<name>A0AAE0XTM8_9GAST</name>
<gene>
    <name evidence="1" type="ORF">RRG08_009612</name>
</gene>
<dbReference type="Proteomes" id="UP001283361">
    <property type="component" value="Unassembled WGS sequence"/>
</dbReference>